<evidence type="ECO:0000313" key="3">
    <source>
        <dbReference type="Proteomes" id="UP000324800"/>
    </source>
</evidence>
<sequence length="79" mass="9058">MFDPQRRQYVPAFIQRDSMSSQYMLEGFTAGALFMIGGLSFYLMTNKSVISVLSGLGIFVFTYLLSSLFMRQKIEGYPY</sequence>
<reference evidence="2 3" key="1">
    <citation type="submission" date="2019-03" db="EMBL/GenBank/DDBJ databases">
        <title>Single cell metagenomics reveals metabolic interactions within the superorganism composed of flagellate Streblomastix strix and complex community of Bacteroidetes bacteria on its surface.</title>
        <authorList>
            <person name="Treitli S.C."/>
            <person name="Kolisko M."/>
            <person name="Husnik F."/>
            <person name="Keeling P."/>
            <person name="Hampl V."/>
        </authorList>
    </citation>
    <scope>NUCLEOTIDE SEQUENCE [LARGE SCALE GENOMIC DNA]</scope>
    <source>
        <strain evidence="2">ST1C</strain>
    </source>
</reference>
<organism evidence="2 3">
    <name type="scientific">Streblomastix strix</name>
    <dbReference type="NCBI Taxonomy" id="222440"/>
    <lineage>
        <taxon>Eukaryota</taxon>
        <taxon>Metamonada</taxon>
        <taxon>Preaxostyla</taxon>
        <taxon>Oxymonadida</taxon>
        <taxon>Streblomastigidae</taxon>
        <taxon>Streblomastix</taxon>
    </lineage>
</organism>
<feature type="transmembrane region" description="Helical" evidence="1">
    <location>
        <begin position="49"/>
        <end position="70"/>
    </location>
</feature>
<accession>A0A5J4TZ79</accession>
<proteinExistence type="predicted"/>
<dbReference type="AlphaFoldDB" id="A0A5J4TZ79"/>
<protein>
    <submittedName>
        <fullName evidence="2">Uncharacterized protein</fullName>
    </submittedName>
</protein>
<evidence type="ECO:0000313" key="2">
    <source>
        <dbReference type="EMBL" id="KAA6363279.1"/>
    </source>
</evidence>
<evidence type="ECO:0000256" key="1">
    <source>
        <dbReference type="SAM" id="Phobius"/>
    </source>
</evidence>
<feature type="transmembrane region" description="Helical" evidence="1">
    <location>
        <begin position="23"/>
        <end position="43"/>
    </location>
</feature>
<dbReference type="OrthoDB" id="10256333at2759"/>
<keyword evidence="1" id="KW-1133">Transmembrane helix</keyword>
<keyword evidence="1" id="KW-0812">Transmembrane</keyword>
<name>A0A5J4TZ79_9EUKA</name>
<keyword evidence="1" id="KW-0472">Membrane</keyword>
<dbReference type="EMBL" id="SNRW01023124">
    <property type="protein sequence ID" value="KAA6363279.1"/>
    <property type="molecule type" value="Genomic_DNA"/>
</dbReference>
<gene>
    <name evidence="2" type="ORF">EZS28_041194</name>
</gene>
<dbReference type="Proteomes" id="UP000324800">
    <property type="component" value="Unassembled WGS sequence"/>
</dbReference>
<comment type="caution">
    <text evidence="2">The sequence shown here is derived from an EMBL/GenBank/DDBJ whole genome shotgun (WGS) entry which is preliminary data.</text>
</comment>